<dbReference type="Proteomes" id="UP000027138">
    <property type="component" value="Unassembled WGS sequence"/>
</dbReference>
<evidence type="ECO:0000313" key="3">
    <source>
        <dbReference type="Proteomes" id="UP000027138"/>
    </source>
</evidence>
<evidence type="ECO:0000313" key="2">
    <source>
        <dbReference type="EMBL" id="KDP25989.1"/>
    </source>
</evidence>
<organism evidence="2 3">
    <name type="scientific">Jatropha curcas</name>
    <name type="common">Barbados nut</name>
    <dbReference type="NCBI Taxonomy" id="180498"/>
    <lineage>
        <taxon>Eukaryota</taxon>
        <taxon>Viridiplantae</taxon>
        <taxon>Streptophyta</taxon>
        <taxon>Embryophyta</taxon>
        <taxon>Tracheophyta</taxon>
        <taxon>Spermatophyta</taxon>
        <taxon>Magnoliopsida</taxon>
        <taxon>eudicotyledons</taxon>
        <taxon>Gunneridae</taxon>
        <taxon>Pentapetalae</taxon>
        <taxon>rosids</taxon>
        <taxon>fabids</taxon>
        <taxon>Malpighiales</taxon>
        <taxon>Euphorbiaceae</taxon>
        <taxon>Crotonoideae</taxon>
        <taxon>Jatropheae</taxon>
        <taxon>Jatropha</taxon>
    </lineage>
</organism>
<sequence>MSSSASRVGLGSVSQNMLLTPQLRDVMTPEQLLELREDKPARSRQQNMRVRDLNSILTEQDLKGSGVPSQWSLGAPYLRNPRDLTAVEVRQVKVIKRHALNPTRFQHSCGGETSSLKEEENMGDRGNGPKTIQRDESTFGSGWGPVNCHSDRDAHLNSSLRLNARVEQLIKQEEEHITTIQQLELTLPGFPDKDCSFVRQIDAYQNLDDEEEVSAKAGILSEDVEDLAMVARSGLEGSPRVVDAPESTAFTNPGVIVDESTLSAGVAKDRPAIE</sequence>
<feature type="compositionally biased region" description="Polar residues" evidence="1">
    <location>
        <begin position="105"/>
        <end position="114"/>
    </location>
</feature>
<gene>
    <name evidence="2" type="ORF">JCGZ_22719</name>
</gene>
<name>A0A067K2F1_JATCU</name>
<protein>
    <submittedName>
        <fullName evidence="2">Uncharacterized protein</fullName>
    </submittedName>
</protein>
<proteinExistence type="predicted"/>
<accession>A0A067K2F1</accession>
<reference evidence="2 3" key="1">
    <citation type="journal article" date="2014" name="PLoS ONE">
        <title>Global Analysis of Gene Expression Profiles in Physic Nut (Jatropha curcas L.) Seedlings Exposed to Salt Stress.</title>
        <authorList>
            <person name="Zhang L."/>
            <person name="Zhang C."/>
            <person name="Wu P."/>
            <person name="Chen Y."/>
            <person name="Li M."/>
            <person name="Jiang H."/>
            <person name="Wu G."/>
        </authorList>
    </citation>
    <scope>NUCLEOTIDE SEQUENCE [LARGE SCALE GENOMIC DNA]</scope>
    <source>
        <strain evidence="3">cv. GZQX0401</strain>
        <tissue evidence="2">Young leaves</tissue>
    </source>
</reference>
<keyword evidence="3" id="KW-1185">Reference proteome</keyword>
<evidence type="ECO:0000256" key="1">
    <source>
        <dbReference type="SAM" id="MobiDB-lite"/>
    </source>
</evidence>
<dbReference type="AlphaFoldDB" id="A0A067K2F1"/>
<feature type="region of interest" description="Disordered" evidence="1">
    <location>
        <begin position="105"/>
        <end position="142"/>
    </location>
</feature>
<dbReference type="EMBL" id="KK914941">
    <property type="protein sequence ID" value="KDP25989.1"/>
    <property type="molecule type" value="Genomic_DNA"/>
</dbReference>